<evidence type="ECO:0000256" key="1">
    <source>
        <dbReference type="ARBA" id="ARBA00009995"/>
    </source>
</evidence>
<organism evidence="2 3">
    <name type="scientific">Hevea brasiliensis</name>
    <name type="common">Para rubber tree</name>
    <name type="synonym">Siphonia brasiliensis</name>
    <dbReference type="NCBI Taxonomy" id="3981"/>
    <lineage>
        <taxon>Eukaryota</taxon>
        <taxon>Viridiplantae</taxon>
        <taxon>Streptophyta</taxon>
        <taxon>Embryophyta</taxon>
        <taxon>Tracheophyta</taxon>
        <taxon>Spermatophyta</taxon>
        <taxon>Magnoliopsida</taxon>
        <taxon>eudicotyledons</taxon>
        <taxon>Gunneridae</taxon>
        <taxon>Pentapetalae</taxon>
        <taxon>rosids</taxon>
        <taxon>fabids</taxon>
        <taxon>Malpighiales</taxon>
        <taxon>Euphorbiaceae</taxon>
        <taxon>Crotonoideae</taxon>
        <taxon>Micrandreae</taxon>
        <taxon>Hevea</taxon>
    </lineage>
</organism>
<sequence length="212" mass="24021">MKKGTEELSGMWKKLEKSDVHVYGVSQGEYEPMPHGLHWWVSSVMKPEGHCNEYIYIYIGKKGKSQQHDYTTQSLGRKPYRISIRRASGRVSTIESEGPSSDQHMPPRITLAISGQHGPFHKCSPALSSSLLAQDQSCISWLHKQAPRPVIYVSFGSIAAITEAEFLEIAWGLANSKQPFLWVLLPGLVRGKEWLERLPNGLLEHLKREDTW</sequence>
<comment type="similarity">
    <text evidence="1">Belongs to the UDP-glycosyltransferase family.</text>
</comment>
<reference evidence="2 3" key="1">
    <citation type="journal article" date="2020" name="Mol. Plant">
        <title>The Chromosome-Based Rubber Tree Genome Provides New Insights into Spurge Genome Evolution and Rubber Biosynthesis.</title>
        <authorList>
            <person name="Liu J."/>
            <person name="Shi C."/>
            <person name="Shi C.C."/>
            <person name="Li W."/>
            <person name="Zhang Q.J."/>
            <person name="Zhang Y."/>
            <person name="Li K."/>
            <person name="Lu H.F."/>
            <person name="Shi C."/>
            <person name="Zhu S.T."/>
            <person name="Xiao Z.Y."/>
            <person name="Nan H."/>
            <person name="Yue Y."/>
            <person name="Zhu X.G."/>
            <person name="Wu Y."/>
            <person name="Hong X.N."/>
            <person name="Fan G.Y."/>
            <person name="Tong Y."/>
            <person name="Zhang D."/>
            <person name="Mao C.L."/>
            <person name="Liu Y.L."/>
            <person name="Hao S.J."/>
            <person name="Liu W.Q."/>
            <person name="Lv M.Q."/>
            <person name="Zhang H.B."/>
            <person name="Liu Y."/>
            <person name="Hu-Tang G.R."/>
            <person name="Wang J.P."/>
            <person name="Wang J.H."/>
            <person name="Sun Y.H."/>
            <person name="Ni S.B."/>
            <person name="Chen W.B."/>
            <person name="Zhang X.C."/>
            <person name="Jiao Y.N."/>
            <person name="Eichler E.E."/>
            <person name="Li G.H."/>
            <person name="Liu X."/>
            <person name="Gao L.Z."/>
        </authorList>
    </citation>
    <scope>NUCLEOTIDE SEQUENCE [LARGE SCALE GENOMIC DNA]</scope>
    <source>
        <strain evidence="3">cv. GT1</strain>
        <tissue evidence="2">Leaf</tissue>
    </source>
</reference>
<evidence type="ECO:0000313" key="3">
    <source>
        <dbReference type="Proteomes" id="UP000467840"/>
    </source>
</evidence>
<dbReference type="GO" id="GO:0080043">
    <property type="term" value="F:quercetin 3-O-glucosyltransferase activity"/>
    <property type="evidence" value="ECO:0007669"/>
    <property type="project" value="TreeGrafter"/>
</dbReference>
<gene>
    <name evidence="2" type="ORF">GH714_012279</name>
</gene>
<comment type="caution">
    <text evidence="2">The sequence shown here is derived from an EMBL/GenBank/DDBJ whole genome shotgun (WGS) entry which is preliminary data.</text>
</comment>
<dbReference type="Gene3D" id="3.40.50.2000">
    <property type="entry name" value="Glycogen Phosphorylase B"/>
    <property type="match status" value="2"/>
</dbReference>
<proteinExistence type="inferred from homology"/>
<dbReference type="SUPFAM" id="SSF53756">
    <property type="entry name" value="UDP-Glycosyltransferase/glycogen phosphorylase"/>
    <property type="match status" value="1"/>
</dbReference>
<evidence type="ECO:0000313" key="2">
    <source>
        <dbReference type="EMBL" id="KAF2318993.1"/>
    </source>
</evidence>
<dbReference type="PANTHER" id="PTHR11926">
    <property type="entry name" value="GLUCOSYL/GLUCURONOSYL TRANSFERASES"/>
    <property type="match status" value="1"/>
</dbReference>
<dbReference type="GO" id="GO:0080044">
    <property type="term" value="F:quercetin 7-O-glucosyltransferase activity"/>
    <property type="evidence" value="ECO:0007669"/>
    <property type="project" value="TreeGrafter"/>
</dbReference>
<dbReference type="EMBL" id="JAAGAX010000003">
    <property type="protein sequence ID" value="KAF2318993.1"/>
    <property type="molecule type" value="Genomic_DNA"/>
</dbReference>
<accession>A0A6A6N3F8</accession>
<keyword evidence="3" id="KW-1185">Reference proteome</keyword>
<protein>
    <submittedName>
        <fullName evidence="2">Uncharacterized protein</fullName>
    </submittedName>
</protein>
<dbReference type="AlphaFoldDB" id="A0A6A6N3F8"/>
<dbReference type="PANTHER" id="PTHR11926:SF1374">
    <property type="entry name" value="UDP-GLYCOSYLTRANSFERASE 76F1-RELATED"/>
    <property type="match status" value="1"/>
</dbReference>
<name>A0A6A6N3F8_HEVBR</name>
<dbReference type="Proteomes" id="UP000467840">
    <property type="component" value="Chromosome 10"/>
</dbReference>